<comment type="caution">
    <text evidence="9">The sequence shown here is derived from an EMBL/GenBank/DDBJ whole genome shotgun (WGS) entry which is preliminary data.</text>
</comment>
<keyword evidence="4" id="KW-0808">Transferase</keyword>
<dbReference type="InterPro" id="IPR051819">
    <property type="entry name" value="PTS_sugar-specific_EIIB"/>
</dbReference>
<dbReference type="AlphaFoldDB" id="A0A3E2DHJ3"/>
<dbReference type="SUPFAM" id="SSF52794">
    <property type="entry name" value="PTS system IIB component-like"/>
    <property type="match status" value="1"/>
</dbReference>
<dbReference type="Proteomes" id="UP000259211">
    <property type="component" value="Unassembled WGS sequence"/>
</dbReference>
<evidence type="ECO:0000256" key="2">
    <source>
        <dbReference type="ARBA" id="ARBA00022553"/>
    </source>
</evidence>
<dbReference type="GO" id="GO:0009401">
    <property type="term" value="P:phosphoenolpyruvate-dependent sugar phosphotransferase system"/>
    <property type="evidence" value="ECO:0007669"/>
    <property type="project" value="UniProtKB-KW"/>
</dbReference>
<gene>
    <name evidence="9" type="ORF">CHT91_04730</name>
</gene>
<feature type="modified residue" description="Phosphocysteine; by EIIA" evidence="7">
    <location>
        <position position="8"/>
    </location>
</feature>
<keyword evidence="3 9" id="KW-0762">Sugar transport</keyword>
<dbReference type="PANTHER" id="PTHR34581">
    <property type="entry name" value="PTS SYSTEM N,N'-DIACETYLCHITOBIOSE-SPECIFIC EIIB COMPONENT"/>
    <property type="match status" value="1"/>
</dbReference>
<keyword evidence="6" id="KW-0418">Kinase</keyword>
<accession>A0A3E2DHJ3</accession>
<organism evidence="9 10">
    <name type="scientific">Cutibacterium avidum</name>
    <dbReference type="NCBI Taxonomy" id="33010"/>
    <lineage>
        <taxon>Bacteria</taxon>
        <taxon>Bacillati</taxon>
        <taxon>Actinomycetota</taxon>
        <taxon>Actinomycetes</taxon>
        <taxon>Propionibacteriales</taxon>
        <taxon>Propionibacteriaceae</taxon>
        <taxon>Cutibacterium</taxon>
    </lineage>
</organism>
<keyword evidence="1" id="KW-0813">Transport</keyword>
<reference evidence="9 10" key="1">
    <citation type="submission" date="2017-07" db="EMBL/GenBank/DDBJ databases">
        <authorList>
            <person name="Sun Z.S."/>
            <person name="Albrecht U."/>
            <person name="Echele G."/>
            <person name="Lee C.C."/>
        </authorList>
    </citation>
    <scope>NUCLEOTIDE SEQUENCE [LARGE SCALE GENOMIC DNA]</scope>
    <source>
        <strain evidence="9 10">P16-029</strain>
    </source>
</reference>
<dbReference type="GO" id="GO:0016301">
    <property type="term" value="F:kinase activity"/>
    <property type="evidence" value="ECO:0007669"/>
    <property type="project" value="UniProtKB-KW"/>
</dbReference>
<proteinExistence type="predicted"/>
<name>A0A3E2DHJ3_9ACTN</name>
<evidence type="ECO:0000256" key="1">
    <source>
        <dbReference type="ARBA" id="ARBA00022448"/>
    </source>
</evidence>
<dbReference type="PROSITE" id="PS51100">
    <property type="entry name" value="PTS_EIIB_TYPE_3"/>
    <property type="match status" value="1"/>
</dbReference>
<dbReference type="RefSeq" id="WP_081302572.1">
    <property type="nucleotide sequence ID" value="NZ_LYSN01000001.1"/>
</dbReference>
<evidence type="ECO:0000256" key="7">
    <source>
        <dbReference type="PROSITE-ProRule" id="PRU00423"/>
    </source>
</evidence>
<evidence type="ECO:0000256" key="4">
    <source>
        <dbReference type="ARBA" id="ARBA00022679"/>
    </source>
</evidence>
<dbReference type="CDD" id="cd05564">
    <property type="entry name" value="PTS_IIB_chitobiose_lichenan"/>
    <property type="match status" value="1"/>
</dbReference>
<evidence type="ECO:0000256" key="5">
    <source>
        <dbReference type="ARBA" id="ARBA00022683"/>
    </source>
</evidence>
<evidence type="ECO:0000313" key="10">
    <source>
        <dbReference type="Proteomes" id="UP000259211"/>
    </source>
</evidence>
<dbReference type="Pfam" id="PF02302">
    <property type="entry name" value="PTS_IIB"/>
    <property type="match status" value="1"/>
</dbReference>
<dbReference type="InterPro" id="IPR036095">
    <property type="entry name" value="PTS_EIIB-like_sf"/>
</dbReference>
<keyword evidence="2" id="KW-0597">Phosphoprotein</keyword>
<evidence type="ECO:0000256" key="6">
    <source>
        <dbReference type="ARBA" id="ARBA00022777"/>
    </source>
</evidence>
<evidence type="ECO:0000256" key="3">
    <source>
        <dbReference type="ARBA" id="ARBA00022597"/>
    </source>
</evidence>
<protein>
    <submittedName>
        <fullName evidence="9">PTS sugar transporter subunit IIB</fullName>
    </submittedName>
</protein>
<dbReference type="GO" id="GO:0008982">
    <property type="term" value="F:protein-N(PI)-phosphohistidine-sugar phosphotransferase activity"/>
    <property type="evidence" value="ECO:0007669"/>
    <property type="project" value="InterPro"/>
</dbReference>
<dbReference type="InterPro" id="IPR013012">
    <property type="entry name" value="PTS_EIIB_3"/>
</dbReference>
<feature type="domain" description="PTS EIIB type-3" evidence="8">
    <location>
        <begin position="1"/>
        <end position="103"/>
    </location>
</feature>
<evidence type="ECO:0000313" key="9">
    <source>
        <dbReference type="EMBL" id="RFT44788.1"/>
    </source>
</evidence>
<dbReference type="EMBL" id="NOWI01000004">
    <property type="protein sequence ID" value="RFT44788.1"/>
    <property type="molecule type" value="Genomic_DNA"/>
</dbReference>
<sequence length="103" mass="11201">MSNVLLICSGGMSSAIVLKNLEKEFNKIGESVHAKAVGSGQAQEEISTGNWDLILVAPQVRNRMKVFREYAEQYGTPICSIPPVAYGPLGGSELIKTVKEHLR</sequence>
<keyword evidence="5" id="KW-0598">Phosphotransferase system</keyword>
<dbReference type="PANTHER" id="PTHR34581:SF2">
    <property type="entry name" value="PTS SYSTEM N,N'-DIACETYLCHITOBIOSE-SPECIFIC EIIB COMPONENT"/>
    <property type="match status" value="1"/>
</dbReference>
<evidence type="ECO:0000259" key="8">
    <source>
        <dbReference type="PROSITE" id="PS51100"/>
    </source>
</evidence>
<dbReference type="Gene3D" id="3.40.50.2300">
    <property type="match status" value="1"/>
</dbReference>
<dbReference type="InterPro" id="IPR003501">
    <property type="entry name" value="PTS_EIIB_2/3"/>
</dbReference>